<name>A0A816E5R2_9BILA</name>
<dbReference type="AlphaFoldDB" id="A0A816E5R2"/>
<keyword evidence="3" id="KW-1185">Reference proteome</keyword>
<reference evidence="2" key="1">
    <citation type="submission" date="2021-02" db="EMBL/GenBank/DDBJ databases">
        <authorList>
            <person name="Nowell W R."/>
        </authorList>
    </citation>
    <scope>NUCLEOTIDE SEQUENCE</scope>
</reference>
<evidence type="ECO:0000313" key="2">
    <source>
        <dbReference type="EMBL" id="CAF1643360.1"/>
    </source>
</evidence>
<evidence type="ECO:0000313" key="3">
    <source>
        <dbReference type="Proteomes" id="UP000663870"/>
    </source>
</evidence>
<protein>
    <submittedName>
        <fullName evidence="2">Uncharacterized protein</fullName>
    </submittedName>
</protein>
<organism evidence="2 3">
    <name type="scientific">Rotaria sordida</name>
    <dbReference type="NCBI Taxonomy" id="392033"/>
    <lineage>
        <taxon>Eukaryota</taxon>
        <taxon>Metazoa</taxon>
        <taxon>Spiralia</taxon>
        <taxon>Gnathifera</taxon>
        <taxon>Rotifera</taxon>
        <taxon>Eurotatoria</taxon>
        <taxon>Bdelloidea</taxon>
        <taxon>Philodinida</taxon>
        <taxon>Philodinidae</taxon>
        <taxon>Rotaria</taxon>
    </lineage>
</organism>
<dbReference type="EMBL" id="CAJNOH010007770">
    <property type="protein sequence ID" value="CAF1465302.1"/>
    <property type="molecule type" value="Genomic_DNA"/>
</dbReference>
<dbReference type="EMBL" id="CAJNOL010009441">
    <property type="protein sequence ID" value="CAF1643360.1"/>
    <property type="molecule type" value="Genomic_DNA"/>
</dbReference>
<proteinExistence type="predicted"/>
<gene>
    <name evidence="2" type="ORF">JXQ802_LOCUS53522</name>
    <name evidence="1" type="ORF">PYM288_LOCUS37119</name>
</gene>
<evidence type="ECO:0000313" key="1">
    <source>
        <dbReference type="EMBL" id="CAF1465302.1"/>
    </source>
</evidence>
<dbReference type="Proteomes" id="UP000663854">
    <property type="component" value="Unassembled WGS sequence"/>
</dbReference>
<comment type="caution">
    <text evidence="2">The sequence shown here is derived from an EMBL/GenBank/DDBJ whole genome shotgun (WGS) entry which is preliminary data.</text>
</comment>
<accession>A0A816E5R2</accession>
<sequence length="86" mass="9597">MAKAVIADHDNFLTTEKINVEAKKCHSFPHTFQRTYLTTASITSYQSSDYPSAFHNHSSYDGSVPTRGARRGEEGGTKSFFFICLS</sequence>
<dbReference type="Proteomes" id="UP000663870">
    <property type="component" value="Unassembled WGS sequence"/>
</dbReference>